<evidence type="ECO:0000256" key="1">
    <source>
        <dbReference type="SAM" id="MobiDB-lite"/>
    </source>
</evidence>
<feature type="compositionally biased region" description="Low complexity" evidence="1">
    <location>
        <begin position="111"/>
        <end position="152"/>
    </location>
</feature>
<evidence type="ECO:0000313" key="2">
    <source>
        <dbReference type="Proteomes" id="UP000694865"/>
    </source>
</evidence>
<evidence type="ECO:0000313" key="3">
    <source>
        <dbReference type="RefSeq" id="XP_006819565.1"/>
    </source>
</evidence>
<dbReference type="RefSeq" id="XP_006819565.1">
    <property type="nucleotide sequence ID" value="XM_006819502.1"/>
</dbReference>
<reference evidence="3" key="1">
    <citation type="submission" date="2025-08" db="UniProtKB">
        <authorList>
            <consortium name="RefSeq"/>
        </authorList>
    </citation>
    <scope>IDENTIFICATION</scope>
    <source>
        <tissue evidence="3">Testes</tissue>
    </source>
</reference>
<accession>A0ABM0MHS4</accession>
<feature type="compositionally biased region" description="Low complexity" evidence="1">
    <location>
        <begin position="186"/>
        <end position="203"/>
    </location>
</feature>
<sequence>MGIVFFNSLSVAIIGNESLAEELRVQTCIEMVTNKDVYIKKHKNYTGIRFVSPDYVDAARDCAVDGRYSSAWIIDAAERLDMNKTYNLPATSKPLNQSTVSLNYSPIIGSPASRSLNHSPSSSSSANQSPTYSPTSQLLNHSSSSRSSTNQSCTYSPIASSSTSQSLDRSFMSSSSTSQPDTFNISPSLSVSQSSSSSSNLSPERVRVPGATRINQEKFVSPECAINANRTNMW</sequence>
<gene>
    <name evidence="3" type="primary">LOC102810103</name>
</gene>
<feature type="compositionally biased region" description="Polar residues" evidence="1">
    <location>
        <begin position="153"/>
        <end position="185"/>
    </location>
</feature>
<feature type="region of interest" description="Disordered" evidence="1">
    <location>
        <begin position="111"/>
        <end position="214"/>
    </location>
</feature>
<organism evidence="2 3">
    <name type="scientific">Saccoglossus kowalevskii</name>
    <name type="common">Acorn worm</name>
    <dbReference type="NCBI Taxonomy" id="10224"/>
    <lineage>
        <taxon>Eukaryota</taxon>
        <taxon>Metazoa</taxon>
        <taxon>Hemichordata</taxon>
        <taxon>Enteropneusta</taxon>
        <taxon>Harrimaniidae</taxon>
        <taxon>Saccoglossus</taxon>
    </lineage>
</organism>
<dbReference type="Proteomes" id="UP000694865">
    <property type="component" value="Unplaced"/>
</dbReference>
<protein>
    <submittedName>
        <fullName evidence="3">Cell wall integrity and stress response component 1-like</fullName>
    </submittedName>
</protein>
<dbReference type="GeneID" id="102810103"/>
<name>A0ABM0MHS4_SACKO</name>
<proteinExistence type="predicted"/>
<keyword evidence="2" id="KW-1185">Reference proteome</keyword>